<sequence length="144" mass="15653">MKINGRSAAARRRAAELYAGESLPISVVKPSDQPLSLEWWQSNPQAESSGSTRHAAALTLYLEISKASKIPLPKDTFPARLDFDDETMRPDKGVVKVFLDEGLVTGCFMGAQLVFEVTTAGHRYLAQISGDPHAVPSSAPNERN</sequence>
<dbReference type="RefSeq" id="WP_310865637.1">
    <property type="nucleotide sequence ID" value="NZ_JAVLSF010000010.1"/>
</dbReference>
<evidence type="ECO:0000313" key="2">
    <source>
        <dbReference type="Proteomes" id="UP001268610"/>
    </source>
</evidence>
<dbReference type="AlphaFoldDB" id="A0AAJ2GWL7"/>
<name>A0AAJ2GWL7_9HYPH</name>
<protein>
    <submittedName>
        <fullName evidence="1">Uncharacterized protein</fullName>
    </submittedName>
</protein>
<evidence type="ECO:0000313" key="1">
    <source>
        <dbReference type="EMBL" id="MDR9774702.1"/>
    </source>
</evidence>
<accession>A0AAJ2GWL7</accession>
<reference evidence="1" key="1">
    <citation type="submission" date="2023-04" db="EMBL/GenBank/DDBJ databases">
        <title>Genomic characterization of faba bean (Vicia faba) microsymbionts in Mexican soils.</title>
        <authorList>
            <person name="Rivera Orduna F.N."/>
            <person name="Guevara-Luna J."/>
            <person name="Yan J."/>
            <person name="Arroyo-Herrera I."/>
            <person name="Li Y."/>
            <person name="Vasquez-Murrieta M.S."/>
            <person name="Wang E.T."/>
        </authorList>
    </citation>
    <scope>NUCLEOTIDE SEQUENCE</scope>
    <source>
        <strain evidence="1">CH26</strain>
    </source>
</reference>
<comment type="caution">
    <text evidence="1">The sequence shown here is derived from an EMBL/GenBank/DDBJ whole genome shotgun (WGS) entry which is preliminary data.</text>
</comment>
<dbReference type="Proteomes" id="UP001268610">
    <property type="component" value="Unassembled WGS sequence"/>
</dbReference>
<gene>
    <name evidence="1" type="ORF">RJJ65_18970</name>
</gene>
<organism evidence="1 2">
    <name type="scientific">Rhizobium hidalgonense</name>
    <dbReference type="NCBI Taxonomy" id="1538159"/>
    <lineage>
        <taxon>Bacteria</taxon>
        <taxon>Pseudomonadati</taxon>
        <taxon>Pseudomonadota</taxon>
        <taxon>Alphaproteobacteria</taxon>
        <taxon>Hyphomicrobiales</taxon>
        <taxon>Rhizobiaceae</taxon>
        <taxon>Rhizobium/Agrobacterium group</taxon>
        <taxon>Rhizobium</taxon>
    </lineage>
</organism>
<dbReference type="EMBL" id="JAVLSF010000010">
    <property type="protein sequence ID" value="MDR9774702.1"/>
    <property type="molecule type" value="Genomic_DNA"/>
</dbReference>
<proteinExistence type="predicted"/>